<reference evidence="4" key="1">
    <citation type="submission" date="2017-09" db="EMBL/GenBank/DDBJ databases">
        <title>Depth-based differentiation of microbial function through sediment-hosted aquifers and enrichment of novel symbionts in the deep terrestrial subsurface.</title>
        <authorList>
            <person name="Probst A.J."/>
            <person name="Ladd B."/>
            <person name="Jarett J.K."/>
            <person name="Geller-Mcgrath D.E."/>
            <person name="Sieber C.M.K."/>
            <person name="Emerson J.B."/>
            <person name="Anantharaman K."/>
            <person name="Thomas B.C."/>
            <person name="Malmstrom R."/>
            <person name="Stieglmeier M."/>
            <person name="Klingl A."/>
            <person name="Woyke T."/>
            <person name="Ryan C.M."/>
            <person name="Banfield J.F."/>
        </authorList>
    </citation>
    <scope>NUCLEOTIDE SEQUENCE [LARGE SCALE GENOMIC DNA]</scope>
</reference>
<dbReference type="CDD" id="cd00063">
    <property type="entry name" value="FN3"/>
    <property type="match status" value="1"/>
</dbReference>
<feature type="domain" description="Fibronectin type-III" evidence="2">
    <location>
        <begin position="702"/>
        <end position="779"/>
    </location>
</feature>
<evidence type="ECO:0000259" key="2">
    <source>
        <dbReference type="SMART" id="SM00060"/>
    </source>
</evidence>
<evidence type="ECO:0000313" key="4">
    <source>
        <dbReference type="Proteomes" id="UP000230093"/>
    </source>
</evidence>
<dbReference type="AlphaFoldDB" id="A0A2H0W913"/>
<dbReference type="GO" id="GO:0003993">
    <property type="term" value="F:acid phosphatase activity"/>
    <property type="evidence" value="ECO:0007669"/>
    <property type="project" value="InterPro"/>
</dbReference>
<dbReference type="GO" id="GO:0046872">
    <property type="term" value="F:metal ion binding"/>
    <property type="evidence" value="ECO:0007669"/>
    <property type="project" value="InterPro"/>
</dbReference>
<organism evidence="3 4">
    <name type="scientific">Candidatus Beckwithbacteria bacterium CG10_big_fil_rev_8_21_14_0_10_34_10</name>
    <dbReference type="NCBI Taxonomy" id="1974495"/>
    <lineage>
        <taxon>Bacteria</taxon>
        <taxon>Candidatus Beckwithiibacteriota</taxon>
    </lineage>
</organism>
<feature type="chain" id="PRO_5013782741" description="Fibronectin type-III domain-containing protein" evidence="1">
    <location>
        <begin position="29"/>
        <end position="790"/>
    </location>
</feature>
<gene>
    <name evidence="3" type="ORF">COT75_03290</name>
</gene>
<keyword evidence="1" id="KW-0732">Signal</keyword>
<comment type="caution">
    <text evidence="3">The sequence shown here is derived from an EMBL/GenBank/DDBJ whole genome shotgun (WGS) entry which is preliminary data.</text>
</comment>
<dbReference type="Proteomes" id="UP000230093">
    <property type="component" value="Unassembled WGS sequence"/>
</dbReference>
<dbReference type="EMBL" id="PEZT01000019">
    <property type="protein sequence ID" value="PIS09107.1"/>
    <property type="molecule type" value="Genomic_DNA"/>
</dbReference>
<dbReference type="Gene3D" id="2.60.40.10">
    <property type="entry name" value="Immunoglobulins"/>
    <property type="match status" value="1"/>
</dbReference>
<evidence type="ECO:0000313" key="3">
    <source>
        <dbReference type="EMBL" id="PIS09107.1"/>
    </source>
</evidence>
<protein>
    <recommendedName>
        <fullName evidence="2">Fibronectin type-III domain-containing protein</fullName>
    </recommendedName>
</protein>
<dbReference type="SMART" id="SM00060">
    <property type="entry name" value="FN3"/>
    <property type="match status" value="1"/>
</dbReference>
<dbReference type="InterPro" id="IPR003961">
    <property type="entry name" value="FN3_dom"/>
</dbReference>
<evidence type="ECO:0000256" key="1">
    <source>
        <dbReference type="SAM" id="SignalP"/>
    </source>
</evidence>
<feature type="signal peptide" evidence="1">
    <location>
        <begin position="1"/>
        <end position="28"/>
    </location>
</feature>
<dbReference type="InterPro" id="IPR013783">
    <property type="entry name" value="Ig-like_fold"/>
</dbReference>
<proteinExistence type="predicted"/>
<name>A0A2H0W913_9BACT</name>
<sequence length="790" mass="88163">MKKVVVKILAYLFGLLIVLFSSFQPCLAATTSSVAGKALVINTNNSYLDFTNYSSNVTVNNTTGNFSGYAFLEDFGWLDFGSQDNPSGAVNLNLSSGAVTGKAYVLNTGAYLDFTNYSSNVTLSFSTGAFAGFAFSEDAGWLDFSDIGVSLSDPGPAVSGLACFKESSHTTSIAENTSQSDGQVSFTWTDLRPQTGDYFYYEYNQTSVDSITGDESYTTDIYKNDLLLREGTWYFHLRPRVGESGAWGTEEIFTIIYDGTDLSLLTPGLKSPDDKAYLNNSEPTFIFKKSLNSLSGVDHYELIIDAGRGGSFSFDNIPSEYRVDLGGNKSSQKNIFETDKIWVYYENWEDDNNDNDYLHVRILEKDKILKEGARKWTVKAVDSQGNSREASRILNIDLTKPQVSLQKLGGLNFDSSYERWYLSDQKPTFTGEITDSLAGEKIAQDNQEKVQSGPAKIEVEILKKTSWGIYKSYLLSTAEIKDKKAEPKADFSYLPEMALDLGQYKVTVSAFDNAANQSEKLTFFLEITGAERIEKLIEEVGKESGIDIPEEEKQQIIKDLEIGGPEEKKENILKRLLSFTGSTAEKIYWFVVKEAKLIVAYNVDLTQEFTGVGISLMKEGLEARVGLIRQGGQTMAKLASVVGVENRLVFDFIAGKVNSSAKQVQYAYQTSRDLLTRKTTPTLEKIKITASFLTSVWLDKEPTRIANVKVAEVGPDYALITWETNHYATSKVNFGQSYDYGKSIESDKRVKKHQIKITGLEPGKEYFYEVMSQNKNYVFDARHEFMTALE</sequence>
<accession>A0A2H0W913</accession>
<dbReference type="SUPFAM" id="SSF49363">
    <property type="entry name" value="Purple acid phosphatase, N-terminal domain"/>
    <property type="match status" value="1"/>
</dbReference>
<dbReference type="InterPro" id="IPR008963">
    <property type="entry name" value="Purple_acid_Pase-like_N"/>
</dbReference>